<feature type="domain" description="Response regulatory" evidence="2">
    <location>
        <begin position="5"/>
        <end position="125"/>
    </location>
</feature>
<gene>
    <name evidence="3" type="primary">rcp1_2</name>
    <name evidence="3" type="ORF">IMCC3317_36670</name>
</gene>
<sequence length="136" mass="16005">MENLSFLFIEDDEIEVLKFKKSLKKLGFTHRILEAKNGEEALEILRKKEDLPNVILLDLNMPKMNGLEFLKELKDDIHLRYIPAIIVTTSNNHQDMLESYKLGIAGYIIKPLRYEDYIAKIQCVVDYWMVNEVINF</sequence>
<accession>A0A7L4ZP71</accession>
<dbReference type="OrthoDB" id="7631574at2"/>
<dbReference type="GO" id="GO:0000160">
    <property type="term" value="P:phosphorelay signal transduction system"/>
    <property type="evidence" value="ECO:0007669"/>
    <property type="project" value="InterPro"/>
</dbReference>
<dbReference type="SMART" id="SM00448">
    <property type="entry name" value="REC"/>
    <property type="match status" value="1"/>
</dbReference>
<dbReference type="CDD" id="cd17557">
    <property type="entry name" value="REC_Rcp-like"/>
    <property type="match status" value="1"/>
</dbReference>
<organism evidence="3 4">
    <name type="scientific">Kordia antarctica</name>
    <dbReference type="NCBI Taxonomy" id="1218801"/>
    <lineage>
        <taxon>Bacteria</taxon>
        <taxon>Pseudomonadati</taxon>
        <taxon>Bacteroidota</taxon>
        <taxon>Flavobacteriia</taxon>
        <taxon>Flavobacteriales</taxon>
        <taxon>Flavobacteriaceae</taxon>
        <taxon>Kordia</taxon>
    </lineage>
</organism>
<proteinExistence type="predicted"/>
<dbReference type="KEGG" id="kan:IMCC3317_36670"/>
<dbReference type="Gene3D" id="3.40.50.2300">
    <property type="match status" value="1"/>
</dbReference>
<protein>
    <submittedName>
        <fullName evidence="3">Response regulator rcp1</fullName>
    </submittedName>
</protein>
<evidence type="ECO:0000256" key="1">
    <source>
        <dbReference type="PROSITE-ProRule" id="PRU00169"/>
    </source>
</evidence>
<evidence type="ECO:0000313" key="4">
    <source>
        <dbReference type="Proteomes" id="UP000464657"/>
    </source>
</evidence>
<feature type="modified residue" description="4-aspartylphosphate" evidence="1">
    <location>
        <position position="58"/>
    </location>
</feature>
<dbReference type="InterPro" id="IPR001789">
    <property type="entry name" value="Sig_transdc_resp-reg_receiver"/>
</dbReference>
<dbReference type="Pfam" id="PF00072">
    <property type="entry name" value="Response_reg"/>
    <property type="match status" value="1"/>
</dbReference>
<dbReference type="PANTHER" id="PTHR44520:SF2">
    <property type="entry name" value="RESPONSE REGULATOR RCP1"/>
    <property type="match status" value="1"/>
</dbReference>
<dbReference type="PROSITE" id="PS50110">
    <property type="entry name" value="RESPONSE_REGULATORY"/>
    <property type="match status" value="1"/>
</dbReference>
<dbReference type="Proteomes" id="UP000464657">
    <property type="component" value="Chromosome"/>
</dbReference>
<dbReference type="RefSeq" id="WP_160130830.1">
    <property type="nucleotide sequence ID" value="NZ_CP019288.1"/>
</dbReference>
<dbReference type="AlphaFoldDB" id="A0A7L4ZP71"/>
<dbReference type="PANTHER" id="PTHR44520">
    <property type="entry name" value="RESPONSE REGULATOR RCP1-RELATED"/>
    <property type="match status" value="1"/>
</dbReference>
<reference evidence="3 4" key="1">
    <citation type="journal article" date="2013" name="Int. J. Syst. Evol. Microbiol.">
        <title>Kordia antarctica sp. nov., isolated from Antarctic seawater.</title>
        <authorList>
            <person name="Baek K."/>
            <person name="Choi A."/>
            <person name="Kang I."/>
            <person name="Lee K."/>
            <person name="Cho J.C."/>
        </authorList>
    </citation>
    <scope>NUCLEOTIDE SEQUENCE [LARGE SCALE GENOMIC DNA]</scope>
    <source>
        <strain evidence="3 4">IMCC3317</strain>
    </source>
</reference>
<name>A0A7L4ZP71_9FLAO</name>
<dbReference type="InterPro" id="IPR052893">
    <property type="entry name" value="TCS_response_regulator"/>
</dbReference>
<evidence type="ECO:0000259" key="2">
    <source>
        <dbReference type="PROSITE" id="PS50110"/>
    </source>
</evidence>
<evidence type="ECO:0000313" key="3">
    <source>
        <dbReference type="EMBL" id="QHI38277.1"/>
    </source>
</evidence>
<dbReference type="InterPro" id="IPR011006">
    <property type="entry name" value="CheY-like_superfamily"/>
</dbReference>
<dbReference type="SUPFAM" id="SSF52172">
    <property type="entry name" value="CheY-like"/>
    <property type="match status" value="1"/>
</dbReference>
<keyword evidence="4" id="KW-1185">Reference proteome</keyword>
<keyword evidence="1" id="KW-0597">Phosphoprotein</keyword>
<dbReference type="EMBL" id="CP019288">
    <property type="protein sequence ID" value="QHI38277.1"/>
    <property type="molecule type" value="Genomic_DNA"/>
</dbReference>